<accession>A0A0D9YNQ0</accession>
<feature type="region of interest" description="Disordered" evidence="1">
    <location>
        <begin position="1"/>
        <end position="77"/>
    </location>
</feature>
<reference evidence="2" key="1">
    <citation type="submission" date="2015-04" db="UniProtKB">
        <authorList>
            <consortium name="EnsemblPlants"/>
        </authorList>
    </citation>
    <scope>IDENTIFICATION</scope>
</reference>
<evidence type="ECO:0000313" key="3">
    <source>
        <dbReference type="Proteomes" id="UP000026961"/>
    </source>
</evidence>
<feature type="compositionally biased region" description="Basic and acidic residues" evidence="1">
    <location>
        <begin position="46"/>
        <end position="55"/>
    </location>
</feature>
<dbReference type="HOGENOM" id="CLU_1126003_0_0_1"/>
<dbReference type="Proteomes" id="UP000026961">
    <property type="component" value="Chromosome 2"/>
</dbReference>
<dbReference type="AlphaFoldDB" id="A0A0D9YNQ0"/>
<keyword evidence="3" id="KW-1185">Reference proteome</keyword>
<evidence type="ECO:0000256" key="1">
    <source>
        <dbReference type="SAM" id="MobiDB-lite"/>
    </source>
</evidence>
<evidence type="ECO:0000313" key="2">
    <source>
        <dbReference type="EnsemblPlants" id="OGLUM02G07280.1"/>
    </source>
</evidence>
<protein>
    <submittedName>
        <fullName evidence="2">Uncharacterized protein</fullName>
    </submittedName>
</protein>
<organism evidence="2">
    <name type="scientific">Oryza glumipatula</name>
    <dbReference type="NCBI Taxonomy" id="40148"/>
    <lineage>
        <taxon>Eukaryota</taxon>
        <taxon>Viridiplantae</taxon>
        <taxon>Streptophyta</taxon>
        <taxon>Embryophyta</taxon>
        <taxon>Tracheophyta</taxon>
        <taxon>Spermatophyta</taxon>
        <taxon>Magnoliopsida</taxon>
        <taxon>Liliopsida</taxon>
        <taxon>Poales</taxon>
        <taxon>Poaceae</taxon>
        <taxon>BOP clade</taxon>
        <taxon>Oryzoideae</taxon>
        <taxon>Oryzeae</taxon>
        <taxon>Oryzinae</taxon>
        <taxon>Oryza</taxon>
    </lineage>
</organism>
<proteinExistence type="predicted"/>
<reference evidence="2" key="2">
    <citation type="submission" date="2018-05" db="EMBL/GenBank/DDBJ databases">
        <title>OgluRS3 (Oryza glumaepatula Reference Sequence Version 3).</title>
        <authorList>
            <person name="Zhang J."/>
            <person name="Kudrna D."/>
            <person name="Lee S."/>
            <person name="Talag J."/>
            <person name="Welchert J."/>
            <person name="Wing R.A."/>
        </authorList>
    </citation>
    <scope>NUCLEOTIDE SEQUENCE [LARGE SCALE GENOMIC DNA]</scope>
</reference>
<name>A0A0D9YNQ0_9ORYZ</name>
<sequence length="247" mass="26787">MLTGERRCGGSRRTPGATSARGGSGGRGDEIRGRGRGRMGWIRMLTGERMRREQEDAGATSAGRMEIGDGRRAMRRPGRIGEAELTGNLLPLHSPPPISTQISWASANGWGEGCRSARKSSTVGSAHIMDLRAQGGAARVPTITAMSSSPARFYLITLAKLLSPKLIVTPRRAAQKPMCSGVPELRLSSVEAHMRFRRIVFEVNSTCTTLWSHRPRHMHPSPRLSPLPSFLLAASLLPVPFSLHFCG</sequence>
<dbReference type="Gramene" id="OGLUM02G07280.1">
    <property type="protein sequence ID" value="OGLUM02G07280.1"/>
    <property type="gene ID" value="OGLUM02G07280"/>
</dbReference>
<dbReference type="EnsemblPlants" id="OGLUM02G07280.1">
    <property type="protein sequence ID" value="OGLUM02G07280.1"/>
    <property type="gene ID" value="OGLUM02G07280"/>
</dbReference>